<evidence type="ECO:0000313" key="9">
    <source>
        <dbReference type="EMBL" id="SPO38514.1"/>
    </source>
</evidence>
<evidence type="ECO:0000256" key="2">
    <source>
        <dbReference type="ARBA" id="ARBA00022833"/>
    </source>
</evidence>
<dbReference type="EMBL" id="OOIP01000010">
    <property type="protein sequence ID" value="SPO38514.1"/>
    <property type="molecule type" value="Genomic_DNA"/>
</dbReference>
<feature type="region of interest" description="Disordered" evidence="7">
    <location>
        <begin position="304"/>
        <end position="341"/>
    </location>
</feature>
<dbReference type="CDD" id="cd00067">
    <property type="entry name" value="GAL4"/>
    <property type="match status" value="1"/>
</dbReference>
<dbReference type="OrthoDB" id="2593732at2759"/>
<keyword evidence="5" id="KW-0804">Transcription</keyword>
<dbReference type="GO" id="GO:0008270">
    <property type="term" value="F:zinc ion binding"/>
    <property type="evidence" value="ECO:0007669"/>
    <property type="project" value="InterPro"/>
</dbReference>
<dbReference type="PROSITE" id="PS50048">
    <property type="entry name" value="ZN2_CY6_FUNGAL_2"/>
    <property type="match status" value="1"/>
</dbReference>
<feature type="compositionally biased region" description="Low complexity" evidence="7">
    <location>
        <begin position="439"/>
        <end position="452"/>
    </location>
</feature>
<evidence type="ECO:0000256" key="5">
    <source>
        <dbReference type="ARBA" id="ARBA00023163"/>
    </source>
</evidence>
<dbReference type="GO" id="GO:0000981">
    <property type="term" value="F:DNA-binding transcription factor activity, RNA polymerase II-specific"/>
    <property type="evidence" value="ECO:0007669"/>
    <property type="project" value="InterPro"/>
</dbReference>
<feature type="region of interest" description="Disordered" evidence="7">
    <location>
        <begin position="1"/>
        <end position="23"/>
    </location>
</feature>
<protein>
    <recommendedName>
        <fullName evidence="8">Zn(2)-C6 fungal-type domain-containing protein</fullName>
    </recommendedName>
</protein>
<dbReference type="AlphaFoldDB" id="A0A5C3F211"/>
<accession>A0A5C3F211</accession>
<evidence type="ECO:0000259" key="8">
    <source>
        <dbReference type="PROSITE" id="PS50048"/>
    </source>
</evidence>
<evidence type="ECO:0000313" key="10">
    <source>
        <dbReference type="Proteomes" id="UP000323386"/>
    </source>
</evidence>
<feature type="region of interest" description="Disordered" evidence="7">
    <location>
        <begin position="373"/>
        <end position="463"/>
    </location>
</feature>
<dbReference type="Gene3D" id="4.10.240.10">
    <property type="entry name" value="Zn(2)-C6 fungal-type DNA-binding domain"/>
    <property type="match status" value="1"/>
</dbReference>
<feature type="domain" description="Zn(2)-C6 fungal-type" evidence="8">
    <location>
        <begin position="210"/>
        <end position="240"/>
    </location>
</feature>
<keyword evidence="3" id="KW-0805">Transcription regulation</keyword>
<feature type="compositionally biased region" description="Basic residues" evidence="7">
    <location>
        <begin position="121"/>
        <end position="137"/>
    </location>
</feature>
<keyword evidence="10" id="KW-1185">Reference proteome</keyword>
<dbReference type="SUPFAM" id="SSF57701">
    <property type="entry name" value="Zn2/Cys6 DNA-binding domain"/>
    <property type="match status" value="1"/>
</dbReference>
<dbReference type="InterPro" id="IPR036864">
    <property type="entry name" value="Zn2-C6_fun-type_DNA-bd_sf"/>
</dbReference>
<dbReference type="InterPro" id="IPR001138">
    <property type="entry name" value="Zn2Cys6_DnaBD"/>
</dbReference>
<organism evidence="9 10">
    <name type="scientific">Pseudozyma flocculosa</name>
    <dbReference type="NCBI Taxonomy" id="84751"/>
    <lineage>
        <taxon>Eukaryota</taxon>
        <taxon>Fungi</taxon>
        <taxon>Dikarya</taxon>
        <taxon>Basidiomycota</taxon>
        <taxon>Ustilaginomycotina</taxon>
        <taxon>Ustilaginomycetes</taxon>
        <taxon>Ustilaginales</taxon>
        <taxon>Ustilaginaceae</taxon>
        <taxon>Pseudozyma</taxon>
    </lineage>
</organism>
<keyword evidence="6" id="KW-0539">Nucleus</keyword>
<dbReference type="PROSITE" id="PS00463">
    <property type="entry name" value="ZN2_CY6_FUNGAL_1"/>
    <property type="match status" value="1"/>
</dbReference>
<reference evidence="9 10" key="1">
    <citation type="submission" date="2018-03" db="EMBL/GenBank/DDBJ databases">
        <authorList>
            <person name="Guldener U."/>
        </authorList>
    </citation>
    <scope>NUCLEOTIDE SEQUENCE [LARGE SCALE GENOMIC DNA]</scope>
    <source>
        <strain evidence="9 10">DAOM196992</strain>
    </source>
</reference>
<evidence type="ECO:0000256" key="7">
    <source>
        <dbReference type="SAM" id="MobiDB-lite"/>
    </source>
</evidence>
<feature type="region of interest" description="Disordered" evidence="7">
    <location>
        <begin position="58"/>
        <end position="157"/>
    </location>
</feature>
<evidence type="ECO:0000256" key="3">
    <source>
        <dbReference type="ARBA" id="ARBA00023015"/>
    </source>
</evidence>
<sequence>MMIQELYRPAASSSTVASSHMAVQPAAPRLPPLASSHRATTGRAASSIHHLDIARWNQASQQQQQQTRQHPEQHHHHHQQQQQRRQQEQQQQHQQQQQEEIRQRPQYQQRHHHQPEQWQEHRHRHCHQGHHHHHQQQGHRPSPSACTSPATSTSSSTFSFVAPQQDLHHADRATDDAETGLGLEFGLGRPQSRDARSRINKSGFTRSRTGCLTCRAQKKKCDEAKPICTRCKNNQHQCRYPDQRAPVYGKARFAMERPPHRIVRTRQGWGDVAAPTLAMTATMTATAMATTRNVASFDRHRSSYVGARPVDTPPDASGVTRENVELRHSPRSTAARHHPYRSLSASMLDRAAGEVDGHSSWKKAQQLGEKIAREPFRQLPPLSSLRPVASKPSPETVANMRLPPLSQPSPKLWSIPALSIPTSPASPPRSLLHPDPRAQRPSSARSSSTTASGNGDGANNKVVLPPISTFDRIIKLSAPRIF</sequence>
<dbReference type="GO" id="GO:0003677">
    <property type="term" value="F:DNA binding"/>
    <property type="evidence" value="ECO:0007669"/>
    <property type="project" value="UniProtKB-KW"/>
</dbReference>
<keyword evidence="2" id="KW-0862">Zinc</keyword>
<feature type="compositionally biased region" description="Low complexity" evidence="7">
    <location>
        <begin position="80"/>
        <end position="108"/>
    </location>
</feature>
<gene>
    <name evidence="9" type="ORF">PSFLO_03992</name>
</gene>
<evidence type="ECO:0000256" key="4">
    <source>
        <dbReference type="ARBA" id="ARBA00023125"/>
    </source>
</evidence>
<name>A0A5C3F211_9BASI</name>
<feature type="region of interest" description="Disordered" evidence="7">
    <location>
        <begin position="181"/>
        <end position="201"/>
    </location>
</feature>
<evidence type="ECO:0000256" key="1">
    <source>
        <dbReference type="ARBA" id="ARBA00022723"/>
    </source>
</evidence>
<evidence type="ECO:0000256" key="6">
    <source>
        <dbReference type="ARBA" id="ARBA00023242"/>
    </source>
</evidence>
<dbReference type="Pfam" id="PF00172">
    <property type="entry name" value="Zn_clus"/>
    <property type="match status" value="1"/>
</dbReference>
<proteinExistence type="predicted"/>
<dbReference type="PANTHER" id="PTHR36206:SF12">
    <property type="entry name" value="ASPERCRYPTIN BIOSYNTHESIS CLUSTER-SPECIFIC TRANSCRIPTION REGULATOR ATNN-RELATED"/>
    <property type="match status" value="1"/>
</dbReference>
<keyword evidence="1" id="KW-0479">Metal-binding</keyword>
<dbReference type="PANTHER" id="PTHR36206">
    <property type="entry name" value="ASPERCRYPTIN BIOSYNTHESIS CLUSTER-SPECIFIC TRANSCRIPTION REGULATOR ATNN-RELATED"/>
    <property type="match status" value="1"/>
</dbReference>
<keyword evidence="4" id="KW-0238">DNA-binding</keyword>
<dbReference type="SMART" id="SM00066">
    <property type="entry name" value="GAL4"/>
    <property type="match status" value="1"/>
</dbReference>
<dbReference type="InterPro" id="IPR052360">
    <property type="entry name" value="Transcr_Regulatory_Proteins"/>
</dbReference>
<dbReference type="Proteomes" id="UP000323386">
    <property type="component" value="Unassembled WGS sequence"/>
</dbReference>
<feature type="compositionally biased region" description="Low complexity" evidence="7">
    <location>
        <begin position="138"/>
        <end position="157"/>
    </location>
</feature>